<proteinExistence type="inferred from homology"/>
<dbReference type="InterPro" id="IPR002510">
    <property type="entry name" value="Metalloprtase-TldD/E_N"/>
</dbReference>
<dbReference type="InterPro" id="IPR035068">
    <property type="entry name" value="TldD/PmbA_N"/>
</dbReference>
<reference evidence="4" key="1">
    <citation type="submission" date="2019-11" db="EMBL/GenBank/DDBJ databases">
        <title>Microbial mats filling the niche in hypersaline microbial mats.</title>
        <authorList>
            <person name="Wong H.L."/>
            <person name="Macleod F.I."/>
            <person name="White R.A. III"/>
            <person name="Burns B.P."/>
        </authorList>
    </citation>
    <scope>NUCLEOTIDE SEQUENCE</scope>
    <source>
        <strain evidence="4">Bin_327</strain>
    </source>
</reference>
<comment type="caution">
    <text evidence="4">The sequence shown here is derived from an EMBL/GenBank/DDBJ whole genome shotgun (WGS) entry which is preliminary data.</text>
</comment>
<comment type="similarity">
    <text evidence="1">Belongs to the peptidase U62 family.</text>
</comment>
<sequence length="433" mass="47805">MMEKVLNASLEMFDESEIYHKDHVQTVVAYGNGDLKTIDSKRISGVMMRVKKAGKLGTASATNLDTPDAILEEARVSAENGSKVPYVFSSAKELPKVDVYEKDTDNYPTEKMIEMCERAKKDVLNEFPDISVNLSMQKARDNLNIATSGGTRADHKETVLAFVVAAPLKGAGTSIYRFEADYKPFEYPSDKVEEFITRYRWTEKRVTPPSKRMPVLWDPVSLDMFVLSFCSGISGNALLNETSPVLDKHDKKVFSDKITLLEDPHTPRLGARAFDDEGVPTEKRKLVEKGILKSYLLDLRTGAKLKARSSGNGFKKALFGSGVTAMPNPWPACPVIEPGTSAFAEMLASIDEGIWLTGGIGFHSSNFTQGDISIQARGYMIKKGKVSGWLDGTMVSGNIYKDFLNVRSISSEVEPSNQGYFPYVLVDSMQVVG</sequence>
<dbReference type="GO" id="GO:0005829">
    <property type="term" value="C:cytosol"/>
    <property type="evidence" value="ECO:0007669"/>
    <property type="project" value="TreeGrafter"/>
</dbReference>
<evidence type="ECO:0000259" key="3">
    <source>
        <dbReference type="Pfam" id="PF19289"/>
    </source>
</evidence>
<dbReference type="Pfam" id="PF19289">
    <property type="entry name" value="PmbA_TldD_3rd"/>
    <property type="match status" value="1"/>
</dbReference>
<dbReference type="InterPro" id="IPR047657">
    <property type="entry name" value="PmbA"/>
</dbReference>
<evidence type="ECO:0000259" key="2">
    <source>
        <dbReference type="Pfam" id="PF01523"/>
    </source>
</evidence>
<evidence type="ECO:0000313" key="4">
    <source>
        <dbReference type="EMBL" id="MBD3364046.1"/>
    </source>
</evidence>
<feature type="domain" description="Metalloprotease TldD/E N-terminal" evidence="2">
    <location>
        <begin position="17"/>
        <end position="75"/>
    </location>
</feature>
<dbReference type="PANTHER" id="PTHR43421:SF1">
    <property type="entry name" value="METALLOPROTEASE PMBA"/>
    <property type="match status" value="1"/>
</dbReference>
<gene>
    <name evidence="4" type="ORF">GF359_02405</name>
</gene>
<dbReference type="Proteomes" id="UP000630660">
    <property type="component" value="Unassembled WGS sequence"/>
</dbReference>
<dbReference type="PANTHER" id="PTHR43421">
    <property type="entry name" value="METALLOPROTEASE PMBA"/>
    <property type="match status" value="1"/>
</dbReference>
<dbReference type="SUPFAM" id="SSF111283">
    <property type="entry name" value="Putative modulator of DNA gyrase, PmbA/TldD"/>
    <property type="match status" value="1"/>
</dbReference>
<name>A0A9D5QCJ3_UNCW3</name>
<dbReference type="InterPro" id="IPR036059">
    <property type="entry name" value="TldD/PmbA_sf"/>
</dbReference>
<dbReference type="EMBL" id="WJKJ01000073">
    <property type="protein sequence ID" value="MBD3364046.1"/>
    <property type="molecule type" value="Genomic_DNA"/>
</dbReference>
<dbReference type="InterPro" id="IPR045569">
    <property type="entry name" value="Metalloprtase-TldD/E_C"/>
</dbReference>
<evidence type="ECO:0000256" key="1">
    <source>
        <dbReference type="ARBA" id="ARBA00005836"/>
    </source>
</evidence>
<dbReference type="GO" id="GO:0008237">
    <property type="term" value="F:metallopeptidase activity"/>
    <property type="evidence" value="ECO:0007669"/>
    <property type="project" value="InterPro"/>
</dbReference>
<evidence type="ECO:0000313" key="5">
    <source>
        <dbReference type="Proteomes" id="UP000630660"/>
    </source>
</evidence>
<dbReference type="Gene3D" id="3.30.2290.10">
    <property type="entry name" value="PmbA/TldD superfamily"/>
    <property type="match status" value="1"/>
</dbReference>
<feature type="non-terminal residue" evidence="4">
    <location>
        <position position="433"/>
    </location>
</feature>
<dbReference type="GO" id="GO:0006508">
    <property type="term" value="P:proteolysis"/>
    <property type="evidence" value="ECO:0007669"/>
    <property type="project" value="InterPro"/>
</dbReference>
<dbReference type="AlphaFoldDB" id="A0A9D5QCJ3"/>
<dbReference type="Pfam" id="PF01523">
    <property type="entry name" value="PmbA_TldD_1st"/>
    <property type="match status" value="1"/>
</dbReference>
<evidence type="ECO:0008006" key="6">
    <source>
        <dbReference type="Google" id="ProtNLM"/>
    </source>
</evidence>
<protein>
    <recommendedName>
        <fullName evidence="6">TldD/PmbA family protein</fullName>
    </recommendedName>
</protein>
<feature type="domain" description="Metalloprotease TldD/E C-terminal" evidence="3">
    <location>
        <begin position="210"/>
        <end position="433"/>
    </location>
</feature>
<accession>A0A9D5QCJ3</accession>
<organism evidence="4 5">
    <name type="scientific">candidate division WOR-3 bacterium</name>
    <dbReference type="NCBI Taxonomy" id="2052148"/>
    <lineage>
        <taxon>Bacteria</taxon>
        <taxon>Bacteria division WOR-3</taxon>
    </lineage>
</organism>